<dbReference type="PANTHER" id="PTHR23514:SF3">
    <property type="entry name" value="BYPASS OF STOP CODON PROTEIN 6"/>
    <property type="match status" value="1"/>
</dbReference>
<evidence type="ECO:0000313" key="11">
    <source>
        <dbReference type="Proteomes" id="UP000235371"/>
    </source>
</evidence>
<dbReference type="Pfam" id="PF07690">
    <property type="entry name" value="MFS_1"/>
    <property type="match status" value="1"/>
</dbReference>
<evidence type="ECO:0000256" key="8">
    <source>
        <dbReference type="SAM" id="Phobius"/>
    </source>
</evidence>
<evidence type="ECO:0000256" key="4">
    <source>
        <dbReference type="ARBA" id="ARBA00022692"/>
    </source>
</evidence>
<dbReference type="InterPro" id="IPR051788">
    <property type="entry name" value="MFS_Transporter"/>
</dbReference>
<gene>
    <name evidence="10" type="ORF">K444DRAFT_655092</name>
</gene>
<feature type="transmembrane region" description="Helical" evidence="8">
    <location>
        <begin position="120"/>
        <end position="138"/>
    </location>
</feature>
<feature type="transmembrane region" description="Helical" evidence="8">
    <location>
        <begin position="350"/>
        <end position="373"/>
    </location>
</feature>
<dbReference type="RefSeq" id="XP_024731722.1">
    <property type="nucleotide sequence ID" value="XM_024885989.1"/>
</dbReference>
<feature type="transmembrane region" description="Helical" evidence="8">
    <location>
        <begin position="57"/>
        <end position="74"/>
    </location>
</feature>
<dbReference type="FunCoup" id="A0A2J6SVL7">
    <property type="interactions" value="22"/>
</dbReference>
<evidence type="ECO:0000256" key="1">
    <source>
        <dbReference type="ARBA" id="ARBA00004127"/>
    </source>
</evidence>
<keyword evidence="5 8" id="KW-1133">Transmembrane helix</keyword>
<feature type="compositionally biased region" description="Acidic residues" evidence="7">
    <location>
        <begin position="28"/>
        <end position="40"/>
    </location>
</feature>
<feature type="transmembrane region" description="Helical" evidence="8">
    <location>
        <begin position="259"/>
        <end position="281"/>
    </location>
</feature>
<feature type="transmembrane region" description="Helical" evidence="8">
    <location>
        <begin position="321"/>
        <end position="344"/>
    </location>
</feature>
<keyword evidence="3" id="KW-0813">Transport</keyword>
<evidence type="ECO:0000256" key="2">
    <source>
        <dbReference type="ARBA" id="ARBA00008335"/>
    </source>
</evidence>
<feature type="transmembrane region" description="Helical" evidence="8">
    <location>
        <begin position="385"/>
        <end position="408"/>
    </location>
</feature>
<dbReference type="FunFam" id="1.20.1250.20:FF:000308">
    <property type="entry name" value="MFS efflux transporter"/>
    <property type="match status" value="1"/>
</dbReference>
<comment type="similarity">
    <text evidence="2">Belongs to the major facilitator superfamily.</text>
</comment>
<accession>A0A2J6SVL7</accession>
<dbReference type="FunFam" id="1.20.1250.20:FF:000286">
    <property type="entry name" value="MFS efflux transporter"/>
    <property type="match status" value="1"/>
</dbReference>
<feature type="region of interest" description="Disordered" evidence="7">
    <location>
        <begin position="1"/>
        <end position="41"/>
    </location>
</feature>
<dbReference type="GO" id="GO:0016020">
    <property type="term" value="C:membrane"/>
    <property type="evidence" value="ECO:0007669"/>
    <property type="project" value="TreeGrafter"/>
</dbReference>
<organism evidence="10 11">
    <name type="scientific">Hyaloscypha bicolor E</name>
    <dbReference type="NCBI Taxonomy" id="1095630"/>
    <lineage>
        <taxon>Eukaryota</taxon>
        <taxon>Fungi</taxon>
        <taxon>Dikarya</taxon>
        <taxon>Ascomycota</taxon>
        <taxon>Pezizomycotina</taxon>
        <taxon>Leotiomycetes</taxon>
        <taxon>Helotiales</taxon>
        <taxon>Hyaloscyphaceae</taxon>
        <taxon>Hyaloscypha</taxon>
        <taxon>Hyaloscypha bicolor</taxon>
    </lineage>
</organism>
<evidence type="ECO:0000313" key="10">
    <source>
        <dbReference type="EMBL" id="PMD54818.1"/>
    </source>
</evidence>
<dbReference type="InterPro" id="IPR011701">
    <property type="entry name" value="MFS"/>
</dbReference>
<feature type="transmembrane region" description="Helical" evidence="8">
    <location>
        <begin position="206"/>
        <end position="229"/>
    </location>
</feature>
<feature type="transmembrane region" description="Helical" evidence="8">
    <location>
        <begin position="179"/>
        <end position="200"/>
    </location>
</feature>
<protein>
    <submittedName>
        <fullName evidence="10">MFS general substrate transporter</fullName>
    </submittedName>
</protein>
<dbReference type="PANTHER" id="PTHR23514">
    <property type="entry name" value="BYPASS OF STOP CODON PROTEIN 6"/>
    <property type="match status" value="1"/>
</dbReference>
<dbReference type="OrthoDB" id="413079at2759"/>
<feature type="domain" description="Major facilitator superfamily (MFS) profile" evidence="9">
    <location>
        <begin position="53"/>
        <end position="450"/>
    </location>
</feature>
<dbReference type="InParanoid" id="A0A2J6SVL7"/>
<comment type="subcellular location">
    <subcellularLocation>
        <location evidence="1">Endomembrane system</location>
        <topology evidence="1">Multi-pass membrane protein</topology>
    </subcellularLocation>
</comment>
<dbReference type="GeneID" id="36594066"/>
<feature type="transmembrane region" description="Helical" evidence="8">
    <location>
        <begin position="414"/>
        <end position="431"/>
    </location>
</feature>
<evidence type="ECO:0000256" key="7">
    <source>
        <dbReference type="SAM" id="MobiDB-lite"/>
    </source>
</evidence>
<dbReference type="EMBL" id="KZ613856">
    <property type="protein sequence ID" value="PMD54818.1"/>
    <property type="molecule type" value="Genomic_DNA"/>
</dbReference>
<dbReference type="Gene3D" id="1.20.1250.20">
    <property type="entry name" value="MFS general substrate transporter like domains"/>
    <property type="match status" value="2"/>
</dbReference>
<dbReference type="AlphaFoldDB" id="A0A2J6SVL7"/>
<dbReference type="InterPro" id="IPR036259">
    <property type="entry name" value="MFS_trans_sf"/>
</dbReference>
<keyword evidence="4 8" id="KW-0812">Transmembrane</keyword>
<sequence>MATSTMTQADPSSSSFELQPLPAQNSCEENDEVADLEETPPDSAVEALQKWNSPRINMFRVPATFWSFFVVGMNDGSYGLEEYYGLSYTIVSLIFLSPFAGYTIASGVNNMMHIKFGQRGVAIVGPACHLISYIVFSLHPPYPVLVVMFIFVGFGNGLIDAAWCAWIGNMANSNEVSGFLQACYALGATVAPLIATAMISKGGLGWYAFYYIMIGASALELTTSTWAFWRQTGSMYQAENPQDPNTKTGRTREALKNKVTWLFALFIFGYVGAEVSLGGWIVVFMTKIRHANAFASGASATGFWGGMTVGRLFLSFLTARLGEFCSVLLYLGIAVVLELIFWLVPSLVTSAVTVALLGVVMGPMFPTAIVLVTKLLPRSLHVGTIGFGTAFGGSGGAVFPFIVGAIAQKKGVKTLQPIILALLAAIAALWCNRSTASVHLVGLLEFGSKK</sequence>
<feature type="compositionally biased region" description="Polar residues" evidence="7">
    <location>
        <begin position="1"/>
        <end position="27"/>
    </location>
</feature>
<dbReference type="GO" id="GO:0012505">
    <property type="term" value="C:endomembrane system"/>
    <property type="evidence" value="ECO:0007669"/>
    <property type="project" value="UniProtKB-SubCell"/>
</dbReference>
<dbReference type="Proteomes" id="UP000235371">
    <property type="component" value="Unassembled WGS sequence"/>
</dbReference>
<dbReference type="GO" id="GO:0022857">
    <property type="term" value="F:transmembrane transporter activity"/>
    <property type="evidence" value="ECO:0007669"/>
    <property type="project" value="InterPro"/>
</dbReference>
<feature type="transmembrane region" description="Helical" evidence="8">
    <location>
        <begin position="293"/>
        <end position="314"/>
    </location>
</feature>
<evidence type="ECO:0000256" key="6">
    <source>
        <dbReference type="ARBA" id="ARBA00023136"/>
    </source>
</evidence>
<evidence type="ECO:0000256" key="3">
    <source>
        <dbReference type="ARBA" id="ARBA00022448"/>
    </source>
</evidence>
<keyword evidence="6 8" id="KW-0472">Membrane</keyword>
<dbReference type="InterPro" id="IPR020846">
    <property type="entry name" value="MFS_dom"/>
</dbReference>
<dbReference type="SUPFAM" id="SSF103473">
    <property type="entry name" value="MFS general substrate transporter"/>
    <property type="match status" value="1"/>
</dbReference>
<feature type="transmembrane region" description="Helical" evidence="8">
    <location>
        <begin position="86"/>
        <end position="108"/>
    </location>
</feature>
<proteinExistence type="inferred from homology"/>
<dbReference type="PROSITE" id="PS50850">
    <property type="entry name" value="MFS"/>
    <property type="match status" value="1"/>
</dbReference>
<reference evidence="10 11" key="1">
    <citation type="submission" date="2016-04" db="EMBL/GenBank/DDBJ databases">
        <title>A degradative enzymes factory behind the ericoid mycorrhizal symbiosis.</title>
        <authorList>
            <consortium name="DOE Joint Genome Institute"/>
            <person name="Martino E."/>
            <person name="Morin E."/>
            <person name="Grelet G."/>
            <person name="Kuo A."/>
            <person name="Kohler A."/>
            <person name="Daghino S."/>
            <person name="Barry K."/>
            <person name="Choi C."/>
            <person name="Cichocki N."/>
            <person name="Clum A."/>
            <person name="Copeland A."/>
            <person name="Hainaut M."/>
            <person name="Haridas S."/>
            <person name="Labutti K."/>
            <person name="Lindquist E."/>
            <person name="Lipzen A."/>
            <person name="Khouja H.-R."/>
            <person name="Murat C."/>
            <person name="Ohm R."/>
            <person name="Olson A."/>
            <person name="Spatafora J."/>
            <person name="Veneault-Fourrey C."/>
            <person name="Henrissat B."/>
            <person name="Grigoriev I."/>
            <person name="Martin F."/>
            <person name="Perotto S."/>
        </authorList>
    </citation>
    <scope>NUCLEOTIDE SEQUENCE [LARGE SCALE GENOMIC DNA]</scope>
    <source>
        <strain evidence="10 11">E</strain>
    </source>
</reference>
<feature type="transmembrane region" description="Helical" evidence="8">
    <location>
        <begin position="144"/>
        <end position="167"/>
    </location>
</feature>
<keyword evidence="11" id="KW-1185">Reference proteome</keyword>
<evidence type="ECO:0000259" key="9">
    <source>
        <dbReference type="PROSITE" id="PS50850"/>
    </source>
</evidence>
<name>A0A2J6SVL7_9HELO</name>
<evidence type="ECO:0000256" key="5">
    <source>
        <dbReference type="ARBA" id="ARBA00022989"/>
    </source>
</evidence>